<feature type="non-terminal residue" evidence="2">
    <location>
        <position position="152"/>
    </location>
</feature>
<dbReference type="Gene3D" id="3.20.190.10">
    <property type="entry name" value="MutM-like, N-terminal"/>
    <property type="match status" value="1"/>
</dbReference>
<feature type="domain" description="Formamidopyrimidine-DNA glycosylase catalytic" evidence="1">
    <location>
        <begin position="2"/>
        <end position="115"/>
    </location>
</feature>
<dbReference type="PROSITE" id="PS51068">
    <property type="entry name" value="FPG_CAT"/>
    <property type="match status" value="1"/>
</dbReference>
<dbReference type="InterPro" id="IPR012319">
    <property type="entry name" value="FPG_cat"/>
</dbReference>
<dbReference type="PANTHER" id="PTHR22993:SF9">
    <property type="entry name" value="FORMAMIDOPYRIMIDINE-DNA GLYCOSYLASE"/>
    <property type="match status" value="1"/>
</dbReference>
<evidence type="ECO:0000259" key="1">
    <source>
        <dbReference type="PROSITE" id="PS51068"/>
    </source>
</evidence>
<gene>
    <name evidence="2" type="ORF">C0184_05130</name>
</gene>
<organism evidence="2 3">
    <name type="scientific">Chloroflexus aggregans</name>
    <dbReference type="NCBI Taxonomy" id="152260"/>
    <lineage>
        <taxon>Bacteria</taxon>
        <taxon>Bacillati</taxon>
        <taxon>Chloroflexota</taxon>
        <taxon>Chloroflexia</taxon>
        <taxon>Chloroflexales</taxon>
        <taxon>Chloroflexineae</taxon>
        <taxon>Chloroflexaceae</taxon>
        <taxon>Chloroflexus</taxon>
    </lineage>
</organism>
<comment type="caution">
    <text evidence="2">The sequence shown here is derived from an EMBL/GenBank/DDBJ whole genome shotgun (WGS) entry which is preliminary data.</text>
</comment>
<dbReference type="SUPFAM" id="SSF81624">
    <property type="entry name" value="N-terminal domain of MutM-like DNA repair proteins"/>
    <property type="match status" value="1"/>
</dbReference>
<dbReference type="PANTHER" id="PTHR22993">
    <property type="entry name" value="FORMAMIDOPYRIMIDINE-DNA GLYCOSYLASE"/>
    <property type="match status" value="1"/>
</dbReference>
<dbReference type="GO" id="GO:0034039">
    <property type="term" value="F:8-oxo-7,8-dihydroguanine DNA N-glycosylase activity"/>
    <property type="evidence" value="ECO:0007669"/>
    <property type="project" value="TreeGrafter"/>
</dbReference>
<evidence type="ECO:0000313" key="2">
    <source>
        <dbReference type="EMBL" id="PMP83570.1"/>
    </source>
</evidence>
<sequence length="152" mass="16727">MPELPEVETVARSLAPQLLGRTIVGLAKLDWPRMLTPPLSEFATLVAGRRIEAVGRRAKWLLLTLDAGWTLAIHLRMSGHLLVAEPAAVDAPHVHFALDLDNGRRLIFDDQRKFGRVHLLDSTGLLALDAAHGPEPLADDFTPAILAERLRN</sequence>
<proteinExistence type="predicted"/>
<dbReference type="InterPro" id="IPR035937">
    <property type="entry name" value="FPG_N"/>
</dbReference>
<dbReference type="EMBL" id="PNIQ01000336">
    <property type="protein sequence ID" value="PMP83570.1"/>
    <property type="molecule type" value="Genomic_DNA"/>
</dbReference>
<accession>A0A2J6X8J9</accession>
<evidence type="ECO:0000313" key="3">
    <source>
        <dbReference type="Proteomes" id="UP000243376"/>
    </source>
</evidence>
<dbReference type="GO" id="GO:0003906">
    <property type="term" value="F:DNA-(apurinic or apyrimidinic site) endonuclease activity"/>
    <property type="evidence" value="ECO:0007669"/>
    <property type="project" value="InterPro"/>
</dbReference>
<reference evidence="2 3" key="1">
    <citation type="submission" date="2018-01" db="EMBL/GenBank/DDBJ databases">
        <title>Metagenomic assembled genomes from two thermal pools in the Uzon Caldera, Kamchatka, Russia.</title>
        <authorList>
            <person name="Wilkins L."/>
            <person name="Ettinger C."/>
        </authorList>
    </citation>
    <scope>NUCLEOTIDE SEQUENCE [LARGE SCALE GENOMIC DNA]</scope>
    <source>
        <strain evidence="2">ZAV-02</strain>
    </source>
</reference>
<name>A0A2J6X8J9_9CHLR</name>
<dbReference type="GO" id="GO:0006284">
    <property type="term" value="P:base-excision repair"/>
    <property type="evidence" value="ECO:0007669"/>
    <property type="project" value="InterPro"/>
</dbReference>
<dbReference type="SMART" id="SM00898">
    <property type="entry name" value="Fapy_DNA_glyco"/>
    <property type="match status" value="1"/>
</dbReference>
<dbReference type="GO" id="GO:0008270">
    <property type="term" value="F:zinc ion binding"/>
    <property type="evidence" value="ECO:0007669"/>
    <property type="project" value="InterPro"/>
</dbReference>
<dbReference type="AlphaFoldDB" id="A0A2J6X8J9"/>
<dbReference type="Proteomes" id="UP000243376">
    <property type="component" value="Unassembled WGS sequence"/>
</dbReference>
<dbReference type="CDD" id="cd08966">
    <property type="entry name" value="EcFpg-like_N"/>
    <property type="match status" value="1"/>
</dbReference>
<protein>
    <submittedName>
        <fullName evidence="2">Formamidopyrimidine-DNA glycosylase</fullName>
    </submittedName>
</protein>
<dbReference type="Pfam" id="PF01149">
    <property type="entry name" value="Fapy_DNA_glyco"/>
    <property type="match status" value="1"/>
</dbReference>